<comment type="similarity">
    <text evidence="2">Belongs to the BshC family.</text>
</comment>
<dbReference type="InterPro" id="IPR011199">
    <property type="entry name" value="Bacillithiol_biosynth_BshC"/>
</dbReference>
<evidence type="ECO:0000313" key="5">
    <source>
        <dbReference type="EMBL" id="CAG5073718.1"/>
    </source>
</evidence>
<dbReference type="Proteomes" id="UP000679725">
    <property type="component" value="Unassembled WGS sequence"/>
</dbReference>
<dbReference type="RefSeq" id="WP_215236145.1">
    <property type="nucleotide sequence ID" value="NZ_CAJRAU010000009.1"/>
</dbReference>
<evidence type="ECO:0000256" key="2">
    <source>
        <dbReference type="HAMAP-Rule" id="MF_01867"/>
    </source>
</evidence>
<feature type="domain" description="Bacillithiol biosynthesis BshC C-terminal coiled-coil" evidence="4">
    <location>
        <begin position="372"/>
        <end position="525"/>
    </location>
</feature>
<evidence type="ECO:0000259" key="4">
    <source>
        <dbReference type="Pfam" id="PF24850"/>
    </source>
</evidence>
<dbReference type="PIRSF" id="PIRSF012535">
    <property type="entry name" value="UCP012535"/>
    <property type="match status" value="1"/>
</dbReference>
<evidence type="ECO:0000259" key="3">
    <source>
        <dbReference type="Pfam" id="PF10079"/>
    </source>
</evidence>
<evidence type="ECO:0000313" key="6">
    <source>
        <dbReference type="Proteomes" id="UP000679725"/>
    </source>
</evidence>
<evidence type="ECO:0000256" key="1">
    <source>
        <dbReference type="ARBA" id="ARBA00022598"/>
    </source>
</evidence>
<feature type="domain" description="Bacillithiol biosynthesis BshC N-terminal Rossmann-like" evidence="3">
    <location>
        <begin position="18"/>
        <end position="370"/>
    </location>
</feature>
<dbReference type="EC" id="6.-.-.-" evidence="2"/>
<name>A0ABM8UX66_9BACT</name>
<protein>
    <recommendedName>
        <fullName evidence="2">Putative cysteine ligase BshC</fullName>
        <ecNumber evidence="2">6.-.-.-</ecNumber>
    </recommendedName>
</protein>
<dbReference type="Pfam" id="PF24850">
    <property type="entry name" value="CC_BshC"/>
    <property type="match status" value="1"/>
</dbReference>
<dbReference type="NCBIfam" id="TIGR03998">
    <property type="entry name" value="thiol_BshC"/>
    <property type="match status" value="1"/>
</dbReference>
<reference evidence="5 6" key="1">
    <citation type="submission" date="2021-04" db="EMBL/GenBank/DDBJ databases">
        <authorList>
            <person name="Rodrigo-Torres L."/>
            <person name="Arahal R. D."/>
            <person name="Lucena T."/>
        </authorList>
    </citation>
    <scope>NUCLEOTIDE SEQUENCE [LARGE SCALE GENOMIC DNA]</scope>
    <source>
        <strain evidence="5 6">CECT 9623</strain>
    </source>
</reference>
<dbReference type="Pfam" id="PF10079">
    <property type="entry name" value="Rossmann-like_BshC"/>
    <property type="match status" value="1"/>
</dbReference>
<dbReference type="EMBL" id="CAJRAU010000009">
    <property type="protein sequence ID" value="CAG5073718.1"/>
    <property type="molecule type" value="Genomic_DNA"/>
</dbReference>
<dbReference type="InterPro" id="IPR055399">
    <property type="entry name" value="CC_BshC"/>
</dbReference>
<organism evidence="5 6">
    <name type="scientific">Dyadobacter linearis</name>
    <dbReference type="NCBI Taxonomy" id="2823330"/>
    <lineage>
        <taxon>Bacteria</taxon>
        <taxon>Pseudomonadati</taxon>
        <taxon>Bacteroidota</taxon>
        <taxon>Cytophagia</taxon>
        <taxon>Cytophagales</taxon>
        <taxon>Spirosomataceae</taxon>
        <taxon>Dyadobacter</taxon>
    </lineage>
</organism>
<dbReference type="GO" id="GO:0016874">
    <property type="term" value="F:ligase activity"/>
    <property type="evidence" value="ECO:0007669"/>
    <property type="project" value="UniProtKB-KW"/>
</dbReference>
<keyword evidence="1 2" id="KW-0436">Ligase</keyword>
<sequence length="528" mass="60696">MDSLQAAEKPPFTTLHTVDLRTTGQFPALLLDYLDQKAPLSEFYSNFPTLENAKAAILNKSAFETEKRKILVETLESQYNGLADLPDFSLLLDEKTFTVTTGHQLNIFTGPLYIIYKIVTTIKLARALKETYPEYNFVPVYWMATEDHDFEEIASVHLFGETHKWTGDHKGAVGKLNPKELESILKQLPGKPDLFARAYLENNTLADAVRCYMHELFGQYGLVTLDADHTDLKRSFLPVIKEELTNSISGKLVNETTAKLNSLGYHTPLNAREINLFYLDENLRERITKDGDVYKVLNTDLTFSETEILHLAETRPEIFSPNVILRPLYEEIILPNLAYIGGPSEVPYWMQLKGVFYHFSVPFPMLIPRNFALYITGHQCKKVKKLNISYQELFLDEVALRKTFIEKNTAHILDLDDQKEEFNRIFEAILEKAVAVDQTMLGAVKAEQTRLLHSLKHLEKRIVRAEERNHQSEIEQLLALKNKLFPNGIAQERYDNLLSFYTSDPAFIEKLFNAFDPLDFSYNVIIEE</sequence>
<proteinExistence type="inferred from homology"/>
<accession>A0ABM8UX66</accession>
<comment type="caution">
    <text evidence="5">The sequence shown here is derived from an EMBL/GenBank/DDBJ whole genome shotgun (WGS) entry which is preliminary data.</text>
</comment>
<dbReference type="HAMAP" id="MF_01867">
    <property type="entry name" value="BshC"/>
    <property type="match status" value="1"/>
</dbReference>
<feature type="coiled-coil region" evidence="2">
    <location>
        <begin position="448"/>
        <end position="483"/>
    </location>
</feature>
<keyword evidence="2" id="KW-0175">Coiled coil</keyword>
<gene>
    <name evidence="2 5" type="primary">bshC</name>
    <name evidence="5" type="ORF">DYBT9623_04887</name>
</gene>
<dbReference type="InterPro" id="IPR055398">
    <property type="entry name" value="Rossmann-like_BshC"/>
</dbReference>
<keyword evidence="6" id="KW-1185">Reference proteome</keyword>